<evidence type="ECO:0000256" key="3">
    <source>
        <dbReference type="SAM" id="SignalP"/>
    </source>
</evidence>
<gene>
    <name evidence="5" type="primary">LOC107265086</name>
</gene>
<dbReference type="Proteomes" id="UP000694920">
    <property type="component" value="Unplaced"/>
</dbReference>
<feature type="signal peptide" evidence="3">
    <location>
        <begin position="1"/>
        <end position="26"/>
    </location>
</feature>
<dbReference type="SUPFAM" id="SSF52833">
    <property type="entry name" value="Thioredoxin-like"/>
    <property type="match status" value="1"/>
</dbReference>
<sequence>MGLGSFRYRLLVAFFVLLLLWQSIKLWSPSIQDSTIQELQVKQAAEEVAGKGDTSKTQKVLVTVYYEALCPDSRSFVVKQLVPTFQTLPQNVLIELVPYGKAKTVKTDNGYEFECQHGPIECQANIIHACTINIIKDPSLQLQYISCMIQNNIKPVDIMQTCAEQMELDYQQIQECSDDAKGKNLLAMYGEMTHALKPGVSFIPTVTLDKNSDNQPAILKNLLHQVCLLLNSPPPGCI</sequence>
<feature type="chain" id="PRO_5042494011" evidence="3">
    <location>
        <begin position="27"/>
        <end position="238"/>
    </location>
</feature>
<evidence type="ECO:0000256" key="1">
    <source>
        <dbReference type="ARBA" id="ARBA00005679"/>
    </source>
</evidence>
<protein>
    <submittedName>
        <fullName evidence="5">GILT-like protein C02D5.2 isoform X1</fullName>
    </submittedName>
</protein>
<dbReference type="InterPro" id="IPR036249">
    <property type="entry name" value="Thioredoxin-like_sf"/>
</dbReference>
<reference evidence="5" key="1">
    <citation type="submission" date="2025-08" db="UniProtKB">
        <authorList>
            <consortium name="RefSeq"/>
        </authorList>
    </citation>
    <scope>IDENTIFICATION</scope>
</reference>
<evidence type="ECO:0000313" key="4">
    <source>
        <dbReference type="Proteomes" id="UP000694920"/>
    </source>
</evidence>
<proteinExistence type="inferred from homology"/>
<evidence type="ECO:0000313" key="5">
    <source>
        <dbReference type="RefSeq" id="XP_015589594.1"/>
    </source>
</evidence>
<name>A0AAJ7BM77_CEPCN</name>
<dbReference type="GeneID" id="107265086"/>
<dbReference type="RefSeq" id="XP_015589594.1">
    <property type="nucleotide sequence ID" value="XM_015734108.2"/>
</dbReference>
<dbReference type="AlphaFoldDB" id="A0AAJ7BM77"/>
<dbReference type="PANTHER" id="PTHR13234">
    <property type="entry name" value="GAMMA-INTERFERON INDUCIBLE LYSOSOMAL THIOL REDUCTASE GILT"/>
    <property type="match status" value="1"/>
</dbReference>
<dbReference type="InterPro" id="IPR004911">
    <property type="entry name" value="Interferon-induced_GILT"/>
</dbReference>
<dbReference type="KEGG" id="ccin:107265086"/>
<dbReference type="GO" id="GO:0016671">
    <property type="term" value="F:oxidoreductase activity, acting on a sulfur group of donors, disulfide as acceptor"/>
    <property type="evidence" value="ECO:0007669"/>
    <property type="project" value="InterPro"/>
</dbReference>
<dbReference type="Pfam" id="PF03227">
    <property type="entry name" value="GILT"/>
    <property type="match status" value="1"/>
</dbReference>
<keyword evidence="3" id="KW-0732">Signal</keyword>
<comment type="similarity">
    <text evidence="1">Belongs to the GILT family.</text>
</comment>
<evidence type="ECO:0000256" key="2">
    <source>
        <dbReference type="ARBA" id="ARBA00023180"/>
    </source>
</evidence>
<accession>A0AAJ7BM77</accession>
<dbReference type="PANTHER" id="PTHR13234:SF71">
    <property type="entry name" value="GAMMA-INTERFERON-INDUCIBLE LYSOSOMAL THIOL REDUCTASE-LIKE PROTEIN"/>
    <property type="match status" value="1"/>
</dbReference>
<keyword evidence="4" id="KW-1185">Reference proteome</keyword>
<keyword evidence="2" id="KW-0325">Glycoprotein</keyword>
<organism evidence="4 5">
    <name type="scientific">Cephus cinctus</name>
    <name type="common">Wheat stem sawfly</name>
    <dbReference type="NCBI Taxonomy" id="211228"/>
    <lineage>
        <taxon>Eukaryota</taxon>
        <taxon>Metazoa</taxon>
        <taxon>Ecdysozoa</taxon>
        <taxon>Arthropoda</taxon>
        <taxon>Hexapoda</taxon>
        <taxon>Insecta</taxon>
        <taxon>Pterygota</taxon>
        <taxon>Neoptera</taxon>
        <taxon>Endopterygota</taxon>
        <taxon>Hymenoptera</taxon>
        <taxon>Cephoidea</taxon>
        <taxon>Cephidae</taxon>
        <taxon>Cephus</taxon>
    </lineage>
</organism>